<dbReference type="SUPFAM" id="SSF53901">
    <property type="entry name" value="Thiolase-like"/>
    <property type="match status" value="1"/>
</dbReference>
<evidence type="ECO:0008006" key="3">
    <source>
        <dbReference type="Google" id="ProtNLM"/>
    </source>
</evidence>
<dbReference type="OrthoDB" id="8995196at2"/>
<dbReference type="PANTHER" id="PTHR34069:SF2">
    <property type="entry name" value="BETA-KETOACYL-[ACYL-CARRIER-PROTEIN] SYNTHASE III"/>
    <property type="match status" value="1"/>
</dbReference>
<comment type="caution">
    <text evidence="1">The sequence shown here is derived from an EMBL/GenBank/DDBJ whole genome shotgun (WGS) entry which is preliminary data.</text>
</comment>
<dbReference type="GO" id="GO:0016746">
    <property type="term" value="F:acyltransferase activity"/>
    <property type="evidence" value="ECO:0007669"/>
    <property type="project" value="UniProtKB-KW"/>
</dbReference>
<protein>
    <recommendedName>
        <fullName evidence="3">3-oxoacyl-ACP synthase</fullName>
    </recommendedName>
</protein>
<dbReference type="Gene3D" id="3.40.47.10">
    <property type="match status" value="2"/>
</dbReference>
<evidence type="ECO:0000313" key="1">
    <source>
        <dbReference type="EMBL" id="PAA07029.1"/>
    </source>
</evidence>
<dbReference type="InterPro" id="IPR016039">
    <property type="entry name" value="Thiolase-like"/>
</dbReference>
<dbReference type="RefSeq" id="WP_095037953.1">
    <property type="nucleotide sequence ID" value="NZ_NQKQ01000028.1"/>
</dbReference>
<proteinExistence type="predicted"/>
<accession>A0A267A575</accession>
<dbReference type="EMBL" id="NQKQ01000028">
    <property type="protein sequence ID" value="PAA07029.1"/>
    <property type="molecule type" value="Genomic_DNA"/>
</dbReference>
<dbReference type="GO" id="GO:0044550">
    <property type="term" value="P:secondary metabolite biosynthetic process"/>
    <property type="evidence" value="ECO:0007669"/>
    <property type="project" value="TreeGrafter"/>
</dbReference>
<evidence type="ECO:0000313" key="2">
    <source>
        <dbReference type="Proteomes" id="UP000215861"/>
    </source>
</evidence>
<organism evidence="1 2">
    <name type="scientific">Pseudomonas fragi</name>
    <dbReference type="NCBI Taxonomy" id="296"/>
    <lineage>
        <taxon>Bacteria</taxon>
        <taxon>Pseudomonadati</taxon>
        <taxon>Pseudomonadota</taxon>
        <taxon>Gammaproteobacteria</taxon>
        <taxon>Pseudomonadales</taxon>
        <taxon>Pseudomonadaceae</taxon>
        <taxon>Pseudomonas</taxon>
    </lineage>
</organism>
<name>A0A267A575_PSEFR</name>
<gene>
    <name evidence="1" type="ORF">CJU81_19860</name>
</gene>
<sequence length="331" mass="34658">MLRIRAIASQVPDTTPFRAVQAQEKNIGYGHLLYKSAVFSMPRGRGRIDAEEALRLLPTANIALPVAPPLQSGADLALEAVARLREQVSAETLAQVTHIVVTNSALNQRINESVAGRIQHALGLPKALPFAIGQSGTAGVFNALSMIEALVSLGGKVLLVASDKWLYPFFRAWGDLVVYGDGAAAILLDGEGQASPGWGVIRASAMHYGAAIDNPWGLTPAALAERLHPLAVSAAQTAIERSGLSASDIDWVLPAGFSDSFTLGVSRELGIAQARHFELGALGHQSSAAPLLSLMRLRASLPRGKTATALLWDAALCGTAGAIVAEIQADA</sequence>
<dbReference type="AlphaFoldDB" id="A0A267A575"/>
<reference evidence="1 2" key="1">
    <citation type="submission" date="2017-08" db="EMBL/GenBank/DDBJ databases">
        <title>Genomic and metabolic characterisation of spoilage-associated Pseudomonas species.</title>
        <authorList>
            <person name="Stanborough T."/>
            <person name="Fegan N."/>
            <person name="Powell S.M."/>
            <person name="Singh T."/>
            <person name="Tamplin M.L."/>
            <person name="Chandry P.S."/>
        </authorList>
    </citation>
    <scope>NUCLEOTIDE SEQUENCE [LARGE SCALE GENOMIC DNA]</scope>
    <source>
        <strain evidence="1 2">F1801</strain>
    </source>
</reference>
<dbReference type="PANTHER" id="PTHR34069">
    <property type="entry name" value="3-OXOACYL-[ACYL-CARRIER-PROTEIN] SYNTHASE 3"/>
    <property type="match status" value="1"/>
</dbReference>
<dbReference type="Proteomes" id="UP000215861">
    <property type="component" value="Unassembled WGS sequence"/>
</dbReference>